<dbReference type="RefSeq" id="WP_014220202.1">
    <property type="nucleotide sequence ID" value="NZ_LWBO01000004.1"/>
</dbReference>
<proteinExistence type="predicted"/>
<dbReference type="Gene3D" id="2.30.180.10">
    <property type="entry name" value="FAS1 domain"/>
    <property type="match status" value="1"/>
</dbReference>
<dbReference type="Proteomes" id="UP000192277">
    <property type="component" value="Unassembled WGS sequence"/>
</dbReference>
<evidence type="ECO:0000313" key="1">
    <source>
        <dbReference type="EMBL" id="OQP52159.1"/>
    </source>
</evidence>
<name>A0ABX3P1R0_9BACT</name>
<protein>
    <recommendedName>
        <fullName evidence="3">FAS1 domain-containing protein</fullName>
    </recommendedName>
</protein>
<sequence length="228" mass="25586">MKHIFGTLLVLTVLVITIASCKKLALQKDYDYKASVYSSKINQSLWDFMNTRSDLFSSLVDALNYVDPNATGIKKTYMTPDAGTTYLLLTNSALTDITNANSYWYKNLRYSADSAKWVLHGSDWSQYNKDTITEVLKYHVLKGDYSLRNVGGVPIWAPTYALSTTNDSAYINLQLTPDRNAFFYINAYTGSPTGNTKARTPDLHLNGGVIVHVLDTYMQEPPRSAIHN</sequence>
<accession>A0ABX3P1R0</accession>
<comment type="caution">
    <text evidence="1">The sequence shown here is derived from an EMBL/GenBank/DDBJ whole genome shotgun (WGS) entry which is preliminary data.</text>
</comment>
<dbReference type="PROSITE" id="PS51257">
    <property type="entry name" value="PROKAR_LIPOPROTEIN"/>
    <property type="match status" value="1"/>
</dbReference>
<dbReference type="EMBL" id="LWBO01000004">
    <property type="protein sequence ID" value="OQP52159.1"/>
    <property type="molecule type" value="Genomic_DNA"/>
</dbReference>
<reference evidence="1 2" key="1">
    <citation type="submission" date="2016-04" db="EMBL/GenBank/DDBJ databases">
        <authorList>
            <person name="Chen L."/>
            <person name="Zhuang W."/>
            <person name="Wang G."/>
        </authorList>
    </citation>
    <scope>NUCLEOTIDE SEQUENCE [LARGE SCALE GENOMIC DNA]</scope>
    <source>
        <strain evidence="2">GR20</strain>
    </source>
</reference>
<keyword evidence="2" id="KW-1185">Reference proteome</keyword>
<evidence type="ECO:0008006" key="3">
    <source>
        <dbReference type="Google" id="ProtNLM"/>
    </source>
</evidence>
<dbReference type="SUPFAM" id="SSF82153">
    <property type="entry name" value="FAS1 domain"/>
    <property type="match status" value="1"/>
</dbReference>
<gene>
    <name evidence="1" type="ORF">A4D02_23465</name>
</gene>
<organism evidence="1 2">
    <name type="scientific">Niastella koreensis</name>
    <dbReference type="NCBI Taxonomy" id="354356"/>
    <lineage>
        <taxon>Bacteria</taxon>
        <taxon>Pseudomonadati</taxon>
        <taxon>Bacteroidota</taxon>
        <taxon>Chitinophagia</taxon>
        <taxon>Chitinophagales</taxon>
        <taxon>Chitinophagaceae</taxon>
        <taxon>Niastella</taxon>
    </lineage>
</organism>
<evidence type="ECO:0000313" key="2">
    <source>
        <dbReference type="Proteomes" id="UP000192277"/>
    </source>
</evidence>
<dbReference type="InterPro" id="IPR036378">
    <property type="entry name" value="FAS1_dom_sf"/>
</dbReference>